<feature type="domain" description="Pili assembly chaperone C-terminal" evidence="8">
    <location>
        <begin position="176"/>
        <end position="244"/>
    </location>
</feature>
<evidence type="ECO:0000313" key="9">
    <source>
        <dbReference type="EMBL" id="MFJ2678206.1"/>
    </source>
</evidence>
<dbReference type="InterPro" id="IPR036316">
    <property type="entry name" value="Pili_assmbl_chap_C_dom_sf"/>
</dbReference>
<dbReference type="EMBL" id="JBIUWZ010000009">
    <property type="protein sequence ID" value="MFJ2678206.1"/>
    <property type="molecule type" value="Genomic_DNA"/>
</dbReference>
<dbReference type="PRINTS" id="PR00969">
    <property type="entry name" value="CHAPERONPILI"/>
</dbReference>
<dbReference type="Pfam" id="PF00345">
    <property type="entry name" value="PapD_N"/>
    <property type="match status" value="1"/>
</dbReference>
<evidence type="ECO:0000256" key="1">
    <source>
        <dbReference type="ARBA" id="ARBA00004418"/>
    </source>
</evidence>
<accession>A0ABW8DX91</accession>
<protein>
    <submittedName>
        <fullName evidence="9">Molecular chaperone</fullName>
    </submittedName>
</protein>
<reference evidence="9 10" key="1">
    <citation type="submission" date="2024-10" db="EMBL/GenBank/DDBJ databases">
        <title>The Natural Products Discovery Center: Release of the First 8490 Sequenced Strains for Exploring Actinobacteria Biosynthetic Diversity.</title>
        <authorList>
            <person name="Kalkreuter E."/>
            <person name="Kautsar S.A."/>
            <person name="Yang D."/>
            <person name="Bader C.D."/>
            <person name="Teijaro C.N."/>
            <person name="Fluegel L."/>
            <person name="Davis C.M."/>
            <person name="Simpson J.R."/>
            <person name="Lauterbach L."/>
            <person name="Steele A.D."/>
            <person name="Gui C."/>
            <person name="Meng S."/>
            <person name="Li G."/>
            <person name="Viehrig K."/>
            <person name="Ye F."/>
            <person name="Su P."/>
            <person name="Kiefer A.F."/>
            <person name="Nichols A."/>
            <person name="Cepeda A.J."/>
            <person name="Yan W."/>
            <person name="Fan B."/>
            <person name="Jiang Y."/>
            <person name="Adhikari A."/>
            <person name="Zheng C.-J."/>
            <person name="Schuster L."/>
            <person name="Cowan T.M."/>
            <person name="Smanski M.J."/>
            <person name="Chevrette M.G."/>
            <person name="De Carvalho L.P.S."/>
            <person name="Shen B."/>
        </authorList>
    </citation>
    <scope>NUCLEOTIDE SEQUENCE [LARGE SCALE GENOMIC DNA]</scope>
    <source>
        <strain evidence="9 10">NPDC087581</strain>
    </source>
</reference>
<dbReference type="SUPFAM" id="SSF49354">
    <property type="entry name" value="PapD-like"/>
    <property type="match status" value="1"/>
</dbReference>
<feature type="domain" description="Pili assembly chaperone N-terminal" evidence="7">
    <location>
        <begin position="28"/>
        <end position="150"/>
    </location>
</feature>
<evidence type="ECO:0000259" key="7">
    <source>
        <dbReference type="Pfam" id="PF00345"/>
    </source>
</evidence>
<evidence type="ECO:0000256" key="4">
    <source>
        <dbReference type="ARBA" id="ARBA00022764"/>
    </source>
</evidence>
<dbReference type="InterPro" id="IPR013783">
    <property type="entry name" value="Ig-like_fold"/>
</dbReference>
<comment type="caution">
    <text evidence="9">The sequence shown here is derived from an EMBL/GenBank/DDBJ whole genome shotgun (WGS) entry which is preliminary data.</text>
</comment>
<name>A0ABW8DX91_9PSED</name>
<comment type="similarity">
    <text evidence="2">Belongs to the periplasmic pilus chaperone family.</text>
</comment>
<evidence type="ECO:0000256" key="3">
    <source>
        <dbReference type="ARBA" id="ARBA00022729"/>
    </source>
</evidence>
<keyword evidence="4" id="KW-0574">Periplasm</keyword>
<keyword evidence="10" id="KW-1185">Reference proteome</keyword>
<gene>
    <name evidence="9" type="ORF">ACIOWJ_08935</name>
</gene>
<feature type="signal peptide" evidence="6">
    <location>
        <begin position="1"/>
        <end position="27"/>
    </location>
</feature>
<sequence length="254" mass="28201">MKATSISRCLTRFAAALALLSPPMAQASVVINSTRIVYPQQDKEVTVRLESKNQAPVLMQVWLDKGDEYSTPDVDDIPFVVTPPIFRIEPGKQHVVRLAYTGETLPSVQESLYWFNVLEVPSQAPSAGQNNQLQLAFRTRIKVFFRPPDLPSAVEAAPAKLQWRSVTTERGVMLEVYNPTPYYVSFDKIEVIAKGQRHAREPAASSADNMVSPHGRNHFQLTGFKALPASETTVEFQTLDDFGLTISHSAKVSS</sequence>
<dbReference type="GeneID" id="300934982"/>
<evidence type="ECO:0000256" key="6">
    <source>
        <dbReference type="SAM" id="SignalP"/>
    </source>
</evidence>
<dbReference type="SUPFAM" id="SSF49584">
    <property type="entry name" value="Periplasmic chaperone C-domain"/>
    <property type="match status" value="1"/>
</dbReference>
<keyword evidence="3 6" id="KW-0732">Signal</keyword>
<dbReference type="PANTHER" id="PTHR30251">
    <property type="entry name" value="PILUS ASSEMBLY CHAPERONE"/>
    <property type="match status" value="1"/>
</dbReference>
<dbReference type="InterPro" id="IPR016147">
    <property type="entry name" value="Pili_assmbl_chaperone_N"/>
</dbReference>
<evidence type="ECO:0000313" key="10">
    <source>
        <dbReference type="Proteomes" id="UP001617213"/>
    </source>
</evidence>
<dbReference type="PANTHER" id="PTHR30251:SF2">
    <property type="entry name" value="FIMBRIAL CHAPERONE YADV-RELATED"/>
    <property type="match status" value="1"/>
</dbReference>
<evidence type="ECO:0000259" key="8">
    <source>
        <dbReference type="Pfam" id="PF02753"/>
    </source>
</evidence>
<keyword evidence="5" id="KW-0143">Chaperone</keyword>
<dbReference type="Gene3D" id="2.60.40.10">
    <property type="entry name" value="Immunoglobulins"/>
    <property type="match status" value="2"/>
</dbReference>
<dbReference type="InterPro" id="IPR008962">
    <property type="entry name" value="PapD-like_sf"/>
</dbReference>
<proteinExistence type="inferred from homology"/>
<dbReference type="Proteomes" id="UP001617213">
    <property type="component" value="Unassembled WGS sequence"/>
</dbReference>
<evidence type="ECO:0000256" key="5">
    <source>
        <dbReference type="ARBA" id="ARBA00023186"/>
    </source>
</evidence>
<organism evidence="9 10">
    <name type="scientific">Pseudomonas sivasensis</name>
    <dbReference type="NCBI Taxonomy" id="1880678"/>
    <lineage>
        <taxon>Bacteria</taxon>
        <taxon>Pseudomonadati</taxon>
        <taxon>Pseudomonadota</taxon>
        <taxon>Gammaproteobacteria</taxon>
        <taxon>Pseudomonadales</taxon>
        <taxon>Pseudomonadaceae</taxon>
        <taxon>Pseudomonas</taxon>
    </lineage>
</organism>
<dbReference type="RefSeq" id="WP_179179634.1">
    <property type="nucleotide sequence ID" value="NZ_CP058533.1"/>
</dbReference>
<comment type="subcellular location">
    <subcellularLocation>
        <location evidence="1">Periplasm</location>
    </subcellularLocation>
</comment>
<dbReference type="InterPro" id="IPR001829">
    <property type="entry name" value="Pili_assmbl_chaperone_bac"/>
</dbReference>
<dbReference type="InterPro" id="IPR016148">
    <property type="entry name" value="Pili_assmbl_chaperone_C"/>
</dbReference>
<feature type="chain" id="PRO_5046009699" evidence="6">
    <location>
        <begin position="28"/>
        <end position="254"/>
    </location>
</feature>
<dbReference type="Pfam" id="PF02753">
    <property type="entry name" value="PapD_C"/>
    <property type="match status" value="1"/>
</dbReference>
<dbReference type="InterPro" id="IPR050643">
    <property type="entry name" value="Periplasmic_pilus_chap"/>
</dbReference>
<evidence type="ECO:0000256" key="2">
    <source>
        <dbReference type="ARBA" id="ARBA00007399"/>
    </source>
</evidence>